<evidence type="ECO:0000313" key="2">
    <source>
        <dbReference type="EMBL" id="CAF3886853.1"/>
    </source>
</evidence>
<dbReference type="EMBL" id="CAJOAY010001790">
    <property type="protein sequence ID" value="CAF3886853.1"/>
    <property type="molecule type" value="Genomic_DNA"/>
</dbReference>
<name>A0A819GRK9_9BILA</name>
<sequence>MSDSIFVGKISNSIMVGIVNKSLLNVTKDECICEMMKINVLLSGLNYFSTNETCQLFYSNNNSIIIEFNSNSDFMFINQSVISISTQPIVSLTTTSTTSSSSTTTTSSTTTSTTTITGNNLLMNPGGEDAVLSPWIVGGSSNPQLDNGSFDLGWNPRTGLYQFSGHIGSLGTLTQTVAIVGTNRSITTSQIDAGNLTVGLLFWSRSFPQGNNDGAEVILYFLNAFNSTLSNATSPEQTSASNWTSYSNSYLIPVGTRSIQYQMRFIRHIGGNLDSYIDDNFMSIY</sequence>
<reference evidence="2" key="1">
    <citation type="submission" date="2021-02" db="EMBL/GenBank/DDBJ databases">
        <authorList>
            <person name="Nowell W R."/>
        </authorList>
    </citation>
    <scope>NUCLEOTIDE SEQUENCE</scope>
</reference>
<feature type="compositionally biased region" description="Low complexity" evidence="1">
    <location>
        <begin position="94"/>
        <end position="115"/>
    </location>
</feature>
<comment type="caution">
    <text evidence="2">The sequence shown here is derived from an EMBL/GenBank/DDBJ whole genome shotgun (WGS) entry which is preliminary data.</text>
</comment>
<gene>
    <name evidence="2" type="ORF">OKA104_LOCUS23443</name>
</gene>
<protein>
    <submittedName>
        <fullName evidence="2">Uncharacterized protein</fullName>
    </submittedName>
</protein>
<organism evidence="2 3">
    <name type="scientific">Adineta steineri</name>
    <dbReference type="NCBI Taxonomy" id="433720"/>
    <lineage>
        <taxon>Eukaryota</taxon>
        <taxon>Metazoa</taxon>
        <taxon>Spiralia</taxon>
        <taxon>Gnathifera</taxon>
        <taxon>Rotifera</taxon>
        <taxon>Eurotatoria</taxon>
        <taxon>Bdelloidea</taxon>
        <taxon>Adinetida</taxon>
        <taxon>Adinetidae</taxon>
        <taxon>Adineta</taxon>
    </lineage>
</organism>
<accession>A0A819GRK9</accession>
<evidence type="ECO:0000313" key="3">
    <source>
        <dbReference type="Proteomes" id="UP000663881"/>
    </source>
</evidence>
<proteinExistence type="predicted"/>
<dbReference type="Proteomes" id="UP000663881">
    <property type="component" value="Unassembled WGS sequence"/>
</dbReference>
<feature type="region of interest" description="Disordered" evidence="1">
    <location>
        <begin position="94"/>
        <end position="119"/>
    </location>
</feature>
<evidence type="ECO:0000256" key="1">
    <source>
        <dbReference type="SAM" id="MobiDB-lite"/>
    </source>
</evidence>
<dbReference type="AlphaFoldDB" id="A0A819GRK9"/>